<dbReference type="AlphaFoldDB" id="A0A6L3N460"/>
<dbReference type="EMBL" id="VZOK01000003">
    <property type="protein sequence ID" value="KAB0640960.1"/>
    <property type="molecule type" value="Genomic_DNA"/>
</dbReference>
<evidence type="ECO:0000313" key="1">
    <source>
        <dbReference type="EMBL" id="KAB0640960.1"/>
    </source>
</evidence>
<proteinExistence type="predicted"/>
<name>A0A6L3N460_9BURK</name>
<evidence type="ECO:0000313" key="2">
    <source>
        <dbReference type="Proteomes" id="UP000473470"/>
    </source>
</evidence>
<reference evidence="1 2" key="1">
    <citation type="submission" date="2019-09" db="EMBL/GenBank/DDBJ databases">
        <title>Draft genome sequences of 48 bacterial type strains from the CCUG.</title>
        <authorList>
            <person name="Tunovic T."/>
            <person name="Pineiro-Iglesias B."/>
            <person name="Unosson C."/>
            <person name="Inganas E."/>
            <person name="Ohlen M."/>
            <person name="Cardew S."/>
            <person name="Jensie-Markopoulos S."/>
            <person name="Salva-Serra F."/>
            <person name="Jaen-Luchoro D."/>
            <person name="Karlsson R."/>
            <person name="Svensson-Stadler L."/>
            <person name="Chun J."/>
            <person name="Moore E."/>
        </authorList>
    </citation>
    <scope>NUCLEOTIDE SEQUENCE [LARGE SCALE GENOMIC DNA]</scope>
    <source>
        <strain evidence="1 2">CCUG 65686</strain>
    </source>
</reference>
<gene>
    <name evidence="1" type="ORF">F7R25_02970</name>
</gene>
<organism evidence="1 2">
    <name type="scientific">Burkholderia stagnalis</name>
    <dbReference type="NCBI Taxonomy" id="1503054"/>
    <lineage>
        <taxon>Bacteria</taxon>
        <taxon>Pseudomonadati</taxon>
        <taxon>Pseudomonadota</taxon>
        <taxon>Betaproteobacteria</taxon>
        <taxon>Burkholderiales</taxon>
        <taxon>Burkholderiaceae</taxon>
        <taxon>Burkholderia</taxon>
        <taxon>Burkholderia cepacia complex</taxon>
    </lineage>
</organism>
<dbReference type="Proteomes" id="UP000473470">
    <property type="component" value="Unassembled WGS sequence"/>
</dbReference>
<sequence>MDNRAESARIPCAITVDVNWATRHSCEAGRKLLNSTCCARTACAAGYGFANALICQRKPKLSTEFRVPC</sequence>
<comment type="caution">
    <text evidence="1">The sequence shown here is derived from an EMBL/GenBank/DDBJ whole genome shotgun (WGS) entry which is preliminary data.</text>
</comment>
<protein>
    <submittedName>
        <fullName evidence="1">Uncharacterized protein</fullName>
    </submittedName>
</protein>
<accession>A0A6L3N460</accession>